<dbReference type="AlphaFoldDB" id="A0A383CKC1"/>
<dbReference type="InterPro" id="IPR000652">
    <property type="entry name" value="Triosephosphate_isomerase"/>
</dbReference>
<feature type="non-terminal residue" evidence="1">
    <location>
        <position position="34"/>
    </location>
</feature>
<organism evidence="1">
    <name type="scientific">marine metagenome</name>
    <dbReference type="NCBI Taxonomy" id="408172"/>
    <lineage>
        <taxon>unclassified sequences</taxon>
        <taxon>metagenomes</taxon>
        <taxon>ecological metagenomes</taxon>
    </lineage>
</organism>
<dbReference type="EMBL" id="UINC01209704">
    <property type="protein sequence ID" value="SVE32837.1"/>
    <property type="molecule type" value="Genomic_DNA"/>
</dbReference>
<reference evidence="1" key="1">
    <citation type="submission" date="2018-05" db="EMBL/GenBank/DDBJ databases">
        <authorList>
            <person name="Lanie J.A."/>
            <person name="Ng W.-L."/>
            <person name="Kazmierczak K.M."/>
            <person name="Andrzejewski T.M."/>
            <person name="Davidsen T.M."/>
            <person name="Wayne K.J."/>
            <person name="Tettelin H."/>
            <person name="Glass J.I."/>
            <person name="Rusch D."/>
            <person name="Podicherti R."/>
            <person name="Tsui H.-C.T."/>
            <person name="Winkler M.E."/>
        </authorList>
    </citation>
    <scope>NUCLEOTIDE SEQUENCE</scope>
</reference>
<protein>
    <recommendedName>
        <fullName evidence="2">Triose-phosphate isomerase</fullName>
    </recommendedName>
</protein>
<name>A0A383CKC1_9ZZZZ</name>
<accession>A0A383CKC1</accession>
<evidence type="ECO:0008006" key="2">
    <source>
        <dbReference type="Google" id="ProtNLM"/>
    </source>
</evidence>
<gene>
    <name evidence="1" type="ORF">METZ01_LOCUS485691</name>
</gene>
<evidence type="ECO:0000313" key="1">
    <source>
        <dbReference type="EMBL" id="SVE32837.1"/>
    </source>
</evidence>
<sequence>MHRPLVAGNWKMNGSKSLLAEMAAAFRNRQPAAG</sequence>
<dbReference type="PROSITE" id="PS51440">
    <property type="entry name" value="TIM_2"/>
    <property type="match status" value="1"/>
</dbReference>
<proteinExistence type="predicted"/>
<dbReference type="GO" id="GO:0004807">
    <property type="term" value="F:triose-phosphate isomerase activity"/>
    <property type="evidence" value="ECO:0007669"/>
    <property type="project" value="InterPro"/>
</dbReference>